<dbReference type="GO" id="GO:0000398">
    <property type="term" value="P:mRNA splicing, via spliceosome"/>
    <property type="evidence" value="ECO:0007669"/>
    <property type="project" value="InterPro"/>
</dbReference>
<feature type="compositionally biased region" description="Basic and acidic residues" evidence="2">
    <location>
        <begin position="561"/>
        <end position="574"/>
    </location>
</feature>
<dbReference type="GO" id="GO:0005634">
    <property type="term" value="C:nucleus"/>
    <property type="evidence" value="ECO:0007669"/>
    <property type="project" value="UniProtKB-ARBA"/>
</dbReference>
<dbReference type="Proteomes" id="UP001362899">
    <property type="component" value="Unassembled WGS sequence"/>
</dbReference>
<feature type="region of interest" description="Disordered" evidence="2">
    <location>
        <begin position="561"/>
        <end position="582"/>
    </location>
</feature>
<dbReference type="PANTHER" id="PTHR11246">
    <property type="entry name" value="PRE-MRNA SPLICING FACTOR"/>
    <property type="match status" value="1"/>
</dbReference>
<evidence type="ECO:0000313" key="3">
    <source>
        <dbReference type="EMBL" id="GMM51960.1"/>
    </source>
</evidence>
<name>A0AAV5RKK9_STABA</name>
<reference evidence="3 4" key="1">
    <citation type="journal article" date="2023" name="Elife">
        <title>Identification of key yeast species and microbe-microbe interactions impacting larval growth of Drosophila in the wild.</title>
        <authorList>
            <person name="Mure A."/>
            <person name="Sugiura Y."/>
            <person name="Maeda R."/>
            <person name="Honda K."/>
            <person name="Sakurai N."/>
            <person name="Takahashi Y."/>
            <person name="Watada M."/>
            <person name="Katoh T."/>
            <person name="Gotoh A."/>
            <person name="Gotoh Y."/>
            <person name="Taniguchi I."/>
            <person name="Nakamura K."/>
            <person name="Hayashi T."/>
            <person name="Katayama T."/>
            <person name="Uemura T."/>
            <person name="Hattori Y."/>
        </authorList>
    </citation>
    <scope>NUCLEOTIDE SEQUENCE [LARGE SCALE GENOMIC DNA]</scope>
    <source>
        <strain evidence="3 4">SB-73</strain>
    </source>
</reference>
<evidence type="ECO:0000256" key="2">
    <source>
        <dbReference type="SAM" id="MobiDB-lite"/>
    </source>
</evidence>
<dbReference type="EMBL" id="BTGC01000008">
    <property type="protein sequence ID" value="GMM51960.1"/>
    <property type="molecule type" value="Genomic_DNA"/>
</dbReference>
<proteinExistence type="predicted"/>
<organism evidence="3 4">
    <name type="scientific">Starmerella bacillaris</name>
    <name type="common">Yeast</name>
    <name type="synonym">Candida zemplinina</name>
    <dbReference type="NCBI Taxonomy" id="1247836"/>
    <lineage>
        <taxon>Eukaryota</taxon>
        <taxon>Fungi</taxon>
        <taxon>Dikarya</taxon>
        <taxon>Ascomycota</taxon>
        <taxon>Saccharomycotina</taxon>
        <taxon>Dipodascomycetes</taxon>
        <taxon>Dipodascales</taxon>
        <taxon>Trichomonascaceae</taxon>
        <taxon>Starmerella</taxon>
    </lineage>
</organism>
<gene>
    <name evidence="3" type="ORF">DASB73_029230</name>
</gene>
<accession>A0AAV5RKK9</accession>
<protein>
    <submittedName>
        <fullName evidence="3">Clf1 protein</fullName>
    </submittedName>
</protein>
<dbReference type="SMART" id="SM00386">
    <property type="entry name" value="HAT"/>
    <property type="match status" value="8"/>
</dbReference>
<keyword evidence="4" id="KW-1185">Reference proteome</keyword>
<feature type="compositionally biased region" description="Polar residues" evidence="2">
    <location>
        <begin position="544"/>
        <end position="554"/>
    </location>
</feature>
<dbReference type="InterPro" id="IPR003107">
    <property type="entry name" value="HAT"/>
</dbReference>
<evidence type="ECO:0000256" key="1">
    <source>
        <dbReference type="ARBA" id="ARBA00022737"/>
    </source>
</evidence>
<feature type="region of interest" description="Disordered" evidence="2">
    <location>
        <begin position="535"/>
        <end position="554"/>
    </location>
</feature>
<dbReference type="InterPro" id="IPR011990">
    <property type="entry name" value="TPR-like_helical_dom_sf"/>
</dbReference>
<evidence type="ECO:0000313" key="4">
    <source>
        <dbReference type="Proteomes" id="UP001362899"/>
    </source>
</evidence>
<dbReference type="AlphaFoldDB" id="A0AAV5RKK9"/>
<dbReference type="InterPro" id="IPR045075">
    <property type="entry name" value="Syf1-like"/>
</dbReference>
<comment type="caution">
    <text evidence="3">The sequence shown here is derived from an EMBL/GenBank/DDBJ whole genome shotgun (WGS) entry which is preliminary data.</text>
</comment>
<sequence length="599" mass="70213">MKNSRIVVGRDKQEQEALLLIRRNEFEQALKLNRLDIPQWCRYANLEFINGNIEQSASIYERALNVDYTKNEIWLQFSQMLLNSNTTNCLERSSDVLRRACELLPNEDTLWYKRLSILRKMNDQKKLLEVCEEWVNRVGCEDAFRYLHKISRSSNLVDKWILKHPSSLEAWKLKVQNAIASNEDVSVTCKQAISQLGDNTEDIYDLWTEYELRRGNFLEAFRLRKESGRAINDNWSISKWRVELENSKVPKETKSEMYMYAIGSYKQGNDTIRNNKNLKNDEDYEKLCLDYCKFCEVEYNEDTVCQAYKFCLDYDYNEIAPSSQLWICLGQYLIEHNNLTQARKTLGMAIGKTMNFQECNLDIIKFYIQLETKQSCTERVRTLYLKQCELWPLTTQVWVDYAHFEIKLENYERVEALLRLALSQDLDEPLEVLQLLVDINYDHKDTESARKVYAEYLSGSTKILQSDIYAQFALFELSLDPSDLNSARQIFDRGLIDLQSNRQQMLELLDLYVLFEQEYGDIDSLENLRNRANEITDDSRKQPETLSSAITNDSINKDAVHSTAEKDTFDEQELKTQTPEQSEAIKNLLADAIEWDATG</sequence>
<dbReference type="SUPFAM" id="SSF48452">
    <property type="entry name" value="TPR-like"/>
    <property type="match status" value="2"/>
</dbReference>
<dbReference type="Gene3D" id="1.25.40.10">
    <property type="entry name" value="Tetratricopeptide repeat domain"/>
    <property type="match status" value="2"/>
</dbReference>
<keyword evidence="1" id="KW-0677">Repeat</keyword>